<dbReference type="EMBL" id="LAZR01016915">
    <property type="protein sequence ID" value="KKM02488.1"/>
    <property type="molecule type" value="Genomic_DNA"/>
</dbReference>
<gene>
    <name evidence="1" type="ORF">LCGC14_1783910</name>
</gene>
<accession>A0A0F9JU77</accession>
<dbReference type="AlphaFoldDB" id="A0A0F9JU77"/>
<proteinExistence type="predicted"/>
<protein>
    <submittedName>
        <fullName evidence="1">Uncharacterized protein</fullName>
    </submittedName>
</protein>
<evidence type="ECO:0000313" key="1">
    <source>
        <dbReference type="EMBL" id="KKM02488.1"/>
    </source>
</evidence>
<comment type="caution">
    <text evidence="1">The sequence shown here is derived from an EMBL/GenBank/DDBJ whole genome shotgun (WGS) entry which is preliminary data.</text>
</comment>
<name>A0A0F9JU77_9ZZZZ</name>
<organism evidence="1">
    <name type="scientific">marine sediment metagenome</name>
    <dbReference type="NCBI Taxonomy" id="412755"/>
    <lineage>
        <taxon>unclassified sequences</taxon>
        <taxon>metagenomes</taxon>
        <taxon>ecological metagenomes</taxon>
    </lineage>
</organism>
<reference evidence="1" key="1">
    <citation type="journal article" date="2015" name="Nature">
        <title>Complex archaea that bridge the gap between prokaryotes and eukaryotes.</title>
        <authorList>
            <person name="Spang A."/>
            <person name="Saw J.H."/>
            <person name="Jorgensen S.L."/>
            <person name="Zaremba-Niedzwiedzka K."/>
            <person name="Martijn J."/>
            <person name="Lind A.E."/>
            <person name="van Eijk R."/>
            <person name="Schleper C."/>
            <person name="Guy L."/>
            <person name="Ettema T.J."/>
        </authorList>
    </citation>
    <scope>NUCLEOTIDE SEQUENCE</scope>
</reference>
<sequence length="182" mass="19847">MNDSKKVIELPEDIKTLTTDNLVFTDTIGNFKAPRSEFSAGASAFRSCFTPNGDSNFLNNFRTGFFLFPATFYRRRATFSFPAEAISLSEAALVMRLGNFGTVDVALLSEYGAPGESESNHSESNTLINEPFVLNELKFIDISSVFTNISAGDICGIQVDLLFNDAGASTNLSFGVFIKYGI</sequence>